<dbReference type="PROSITE" id="PS51078">
    <property type="entry name" value="ICLR_ED"/>
    <property type="match status" value="1"/>
</dbReference>
<dbReference type="PROSITE" id="PS51077">
    <property type="entry name" value="HTH_ICLR"/>
    <property type="match status" value="1"/>
</dbReference>
<dbReference type="InterPro" id="IPR005471">
    <property type="entry name" value="Tscrpt_reg_IclR_N"/>
</dbReference>
<evidence type="ECO:0000259" key="5">
    <source>
        <dbReference type="PROSITE" id="PS51078"/>
    </source>
</evidence>
<evidence type="ECO:0000259" key="4">
    <source>
        <dbReference type="PROSITE" id="PS51077"/>
    </source>
</evidence>
<reference evidence="6" key="1">
    <citation type="submission" date="2022-04" db="EMBL/GenBank/DDBJ databases">
        <title>Halocatena sp. nov., isolated from a salt lake.</title>
        <authorList>
            <person name="Cui H.-L."/>
        </authorList>
    </citation>
    <scope>NUCLEOTIDE SEQUENCE</scope>
    <source>
        <strain evidence="6">AD-1</strain>
        <plasmid evidence="6">unnamed1</plasmid>
    </source>
</reference>
<dbReference type="Pfam" id="PF01614">
    <property type="entry name" value="IclR_C"/>
    <property type="match status" value="1"/>
</dbReference>
<dbReference type="Gene3D" id="1.10.10.10">
    <property type="entry name" value="Winged helix-like DNA-binding domain superfamily/Winged helix DNA-binding domain"/>
    <property type="match status" value="1"/>
</dbReference>
<feature type="domain" description="HTH iclR-type" evidence="4">
    <location>
        <begin position="11"/>
        <end position="70"/>
    </location>
</feature>
<dbReference type="SMART" id="SM00346">
    <property type="entry name" value="HTH_ICLR"/>
    <property type="match status" value="1"/>
</dbReference>
<dbReference type="Pfam" id="PF09339">
    <property type="entry name" value="HTH_IclR"/>
    <property type="match status" value="1"/>
</dbReference>
<dbReference type="PANTHER" id="PTHR30136">
    <property type="entry name" value="HELIX-TURN-HELIX TRANSCRIPTIONAL REGULATOR, ICLR FAMILY"/>
    <property type="match status" value="1"/>
</dbReference>
<dbReference type="InterPro" id="IPR050707">
    <property type="entry name" value="HTH_MetabolicPath_Reg"/>
</dbReference>
<organism evidence="6 7">
    <name type="scientific">Halocatena salina</name>
    <dbReference type="NCBI Taxonomy" id="2934340"/>
    <lineage>
        <taxon>Archaea</taxon>
        <taxon>Methanobacteriati</taxon>
        <taxon>Methanobacteriota</taxon>
        <taxon>Stenosarchaea group</taxon>
        <taxon>Halobacteria</taxon>
        <taxon>Halobacteriales</taxon>
        <taxon>Natronomonadaceae</taxon>
        <taxon>Halocatena</taxon>
    </lineage>
</organism>
<protein>
    <submittedName>
        <fullName evidence="6">IclR family transcriptional regulator</fullName>
    </submittedName>
</protein>
<name>A0A8U0A567_9EURY</name>
<dbReference type="Gene3D" id="3.30.450.40">
    <property type="match status" value="1"/>
</dbReference>
<dbReference type="InterPro" id="IPR036390">
    <property type="entry name" value="WH_DNA-bd_sf"/>
</dbReference>
<dbReference type="RefSeq" id="WP_247994886.1">
    <property type="nucleotide sequence ID" value="NZ_CP096020.1"/>
</dbReference>
<geneLocation type="plasmid" evidence="6 7">
    <name>unnamed1</name>
</geneLocation>
<dbReference type="InterPro" id="IPR014757">
    <property type="entry name" value="Tscrpt_reg_IclR_C"/>
</dbReference>
<dbReference type="GO" id="GO:0003677">
    <property type="term" value="F:DNA binding"/>
    <property type="evidence" value="ECO:0007669"/>
    <property type="project" value="UniProtKB-KW"/>
</dbReference>
<proteinExistence type="predicted"/>
<sequence>MTDDRQSRRTIKTTDTVFDVVESLWNTNGATVTELADRLDIAKSTAHAHLATLEQREFVVKNGNTYQLSLRFLELGIHVRDQIELSRIAEPLLEKLAEETGEAIWLIVEEHGWAVYLNKAMGEDALQIKSTIGERSHLHYLAAGKALLAYVPHENVESIVERRGLPGRTSHTITEPNELFTELAAIRERGYAFNENEEIDGVRGVGVPICAEDRAIGAVGIGAPENRLRGKRFREEVPNQLLGAANEIELRITYSGLRG</sequence>
<evidence type="ECO:0000313" key="6">
    <source>
        <dbReference type="EMBL" id="UPM44232.1"/>
    </source>
</evidence>
<dbReference type="InterPro" id="IPR036388">
    <property type="entry name" value="WH-like_DNA-bd_sf"/>
</dbReference>
<dbReference type="SUPFAM" id="SSF55781">
    <property type="entry name" value="GAF domain-like"/>
    <property type="match status" value="1"/>
</dbReference>
<keyword evidence="2" id="KW-0238">DNA-binding</keyword>
<evidence type="ECO:0000256" key="2">
    <source>
        <dbReference type="ARBA" id="ARBA00023125"/>
    </source>
</evidence>
<keyword evidence="1" id="KW-0805">Transcription regulation</keyword>
<accession>A0A8U0A567</accession>
<gene>
    <name evidence="6" type="ORF">MW046_14555</name>
</gene>
<dbReference type="PANTHER" id="PTHR30136:SF35">
    <property type="entry name" value="HTH-TYPE TRANSCRIPTIONAL REGULATOR RV1719"/>
    <property type="match status" value="1"/>
</dbReference>
<keyword evidence="6" id="KW-0614">Plasmid</keyword>
<dbReference type="EMBL" id="CP096020">
    <property type="protein sequence ID" value="UPM44232.1"/>
    <property type="molecule type" value="Genomic_DNA"/>
</dbReference>
<dbReference type="AlphaFoldDB" id="A0A8U0A567"/>
<dbReference type="GeneID" id="71929292"/>
<dbReference type="GO" id="GO:0003700">
    <property type="term" value="F:DNA-binding transcription factor activity"/>
    <property type="evidence" value="ECO:0007669"/>
    <property type="project" value="TreeGrafter"/>
</dbReference>
<keyword evidence="3" id="KW-0804">Transcription</keyword>
<keyword evidence="7" id="KW-1185">Reference proteome</keyword>
<dbReference type="KEGG" id="haad:MW046_14555"/>
<dbReference type="Proteomes" id="UP000831768">
    <property type="component" value="Plasmid unnamed1"/>
</dbReference>
<evidence type="ECO:0000256" key="1">
    <source>
        <dbReference type="ARBA" id="ARBA00023015"/>
    </source>
</evidence>
<dbReference type="InterPro" id="IPR029016">
    <property type="entry name" value="GAF-like_dom_sf"/>
</dbReference>
<evidence type="ECO:0000256" key="3">
    <source>
        <dbReference type="ARBA" id="ARBA00023163"/>
    </source>
</evidence>
<dbReference type="GO" id="GO:0045892">
    <property type="term" value="P:negative regulation of DNA-templated transcription"/>
    <property type="evidence" value="ECO:0007669"/>
    <property type="project" value="TreeGrafter"/>
</dbReference>
<evidence type="ECO:0000313" key="7">
    <source>
        <dbReference type="Proteomes" id="UP000831768"/>
    </source>
</evidence>
<dbReference type="SUPFAM" id="SSF46785">
    <property type="entry name" value="Winged helix' DNA-binding domain"/>
    <property type="match status" value="1"/>
</dbReference>
<feature type="domain" description="IclR-ED" evidence="5">
    <location>
        <begin position="71"/>
        <end position="254"/>
    </location>
</feature>